<dbReference type="InterPro" id="IPR001680">
    <property type="entry name" value="WD40_rpt"/>
</dbReference>
<dbReference type="GO" id="GO:0005737">
    <property type="term" value="C:cytoplasm"/>
    <property type="evidence" value="ECO:0007669"/>
    <property type="project" value="TreeGrafter"/>
</dbReference>
<keyword evidence="5" id="KW-0418">Kinase</keyword>
<proteinExistence type="predicted"/>
<dbReference type="Pfam" id="PF00069">
    <property type="entry name" value="Pkinase"/>
    <property type="match status" value="1"/>
</dbReference>
<evidence type="ECO:0000256" key="6">
    <source>
        <dbReference type="ARBA" id="ARBA00022840"/>
    </source>
</evidence>
<dbReference type="InterPro" id="IPR011009">
    <property type="entry name" value="Kinase-like_dom_sf"/>
</dbReference>
<feature type="compositionally biased region" description="Basic and acidic residues" evidence="9">
    <location>
        <begin position="295"/>
        <end position="317"/>
    </location>
</feature>
<dbReference type="Gene3D" id="1.10.510.10">
    <property type="entry name" value="Transferase(Phosphotransferase) domain 1"/>
    <property type="match status" value="1"/>
</dbReference>
<dbReference type="InterPro" id="IPR053235">
    <property type="entry name" value="Ser_Thr_kinase"/>
</dbReference>
<evidence type="ECO:0000256" key="7">
    <source>
        <dbReference type="ARBA" id="ARBA00047899"/>
    </source>
</evidence>
<dbReference type="SMART" id="SM00320">
    <property type="entry name" value="WD40"/>
    <property type="match status" value="4"/>
</dbReference>
<keyword evidence="4" id="KW-0547">Nucleotide-binding</keyword>
<name>A0AAD1TYW0_EUPCR</name>
<dbReference type="SMART" id="SM00220">
    <property type="entry name" value="S_TKc"/>
    <property type="match status" value="1"/>
</dbReference>
<dbReference type="PANTHER" id="PTHR24361">
    <property type="entry name" value="MITOGEN-ACTIVATED KINASE KINASE KINASE"/>
    <property type="match status" value="1"/>
</dbReference>
<evidence type="ECO:0000256" key="4">
    <source>
        <dbReference type="ARBA" id="ARBA00022741"/>
    </source>
</evidence>
<comment type="caution">
    <text evidence="11">The sequence shown here is derived from an EMBL/GenBank/DDBJ whole genome shotgun (WGS) entry which is preliminary data.</text>
</comment>
<evidence type="ECO:0000256" key="2">
    <source>
        <dbReference type="ARBA" id="ARBA00022527"/>
    </source>
</evidence>
<dbReference type="InterPro" id="IPR036322">
    <property type="entry name" value="WD40_repeat_dom_sf"/>
</dbReference>
<dbReference type="InterPro" id="IPR000719">
    <property type="entry name" value="Prot_kinase_dom"/>
</dbReference>
<feature type="region of interest" description="Disordered" evidence="9">
    <location>
        <begin position="294"/>
        <end position="317"/>
    </location>
</feature>
<dbReference type="EMBL" id="CAMPGE010000162">
    <property type="protein sequence ID" value="CAI2358885.1"/>
    <property type="molecule type" value="Genomic_DNA"/>
</dbReference>
<keyword evidence="2" id="KW-0723">Serine/threonine-protein kinase</keyword>
<evidence type="ECO:0000256" key="5">
    <source>
        <dbReference type="ARBA" id="ARBA00022777"/>
    </source>
</evidence>
<dbReference type="SUPFAM" id="SSF56112">
    <property type="entry name" value="Protein kinase-like (PK-like)"/>
    <property type="match status" value="1"/>
</dbReference>
<dbReference type="GO" id="GO:0004674">
    <property type="term" value="F:protein serine/threonine kinase activity"/>
    <property type="evidence" value="ECO:0007669"/>
    <property type="project" value="UniProtKB-KW"/>
</dbReference>
<evidence type="ECO:0000256" key="9">
    <source>
        <dbReference type="SAM" id="MobiDB-lite"/>
    </source>
</evidence>
<dbReference type="EC" id="2.7.11.1" evidence="1"/>
<accession>A0AAD1TYW0</accession>
<sequence length="688" mass="77524">MSDITEINDYKVVKTLSKSDEAYTLVVISKGLQNMSEDYFKIMKLKKIPGKEELSADIETDISIIGSFEHQNIAPYETYFFTKLEQKTYLAVLRPYYKSNIADVANFVKFTAADSEMCDKIIKAINYVHDKYSMILTLKKSNCFVDSNGEVQITDIGIPSLLEYELEKKKKNLKLAMYTPPEIDEYLVGINYKVDVWGLGILFYELYKKCHPFEESTPKDALKLVNREFVGVELNEGIIDDIIRGCLKQKPSERLTLAGVRKHIRELIEKENIDFGDAEVRRLSYGLASPNREFNATKRESGTERLDDPSEEQKIDHGHAGSENFFQVINKNGFSNETYQEILYNGKMRDEGTDQKEKFRCVNTATDCHKGQINGIEVLDTGLLITSGDDKCIHFWNPMNNDLIAVVNESSKVGKLLTLPKVKEFYYVIGAKVKSFDYSTGIATVIYEGMSNITCLEIFQNGENNLLIVGLKDGTIELVNRIHRKVTLSKPFHSGYSVVGVSGKGDYLLSAGTDDVVNIYNVKSTLLESELNLKNANFDGLTGILKLTQNENEMIVTDQLFGISWFSFDVDNSSKEHPDISYRPVVQLFDNVSPNENLFGATDEKGLIKIYSREGAEEEGQTTEIIEIRKFRGHKGQVTGIAHFRDGSYVTCSVDGTYKIWTSRKDIIRVGKADGSKGCCSGGKCIIQ</sequence>
<evidence type="ECO:0000256" key="3">
    <source>
        <dbReference type="ARBA" id="ARBA00022679"/>
    </source>
</evidence>
<dbReference type="SUPFAM" id="SSF50978">
    <property type="entry name" value="WD40 repeat-like"/>
    <property type="match status" value="1"/>
</dbReference>
<gene>
    <name evidence="11" type="ORF">ECRASSUSDP1_LOCUS168</name>
</gene>
<evidence type="ECO:0000313" key="11">
    <source>
        <dbReference type="EMBL" id="CAI2358885.1"/>
    </source>
</evidence>
<feature type="domain" description="Protein kinase" evidence="10">
    <location>
        <begin position="10"/>
        <end position="268"/>
    </location>
</feature>
<dbReference type="AlphaFoldDB" id="A0AAD1TYW0"/>
<organism evidence="11 12">
    <name type="scientific">Euplotes crassus</name>
    <dbReference type="NCBI Taxonomy" id="5936"/>
    <lineage>
        <taxon>Eukaryota</taxon>
        <taxon>Sar</taxon>
        <taxon>Alveolata</taxon>
        <taxon>Ciliophora</taxon>
        <taxon>Intramacronucleata</taxon>
        <taxon>Spirotrichea</taxon>
        <taxon>Hypotrichia</taxon>
        <taxon>Euplotida</taxon>
        <taxon>Euplotidae</taxon>
        <taxon>Moneuplotes</taxon>
    </lineage>
</organism>
<dbReference type="Gene3D" id="2.130.10.10">
    <property type="entry name" value="YVTN repeat-like/Quinoprotein amine dehydrogenase"/>
    <property type="match status" value="2"/>
</dbReference>
<dbReference type="GO" id="GO:0005524">
    <property type="term" value="F:ATP binding"/>
    <property type="evidence" value="ECO:0007669"/>
    <property type="project" value="UniProtKB-KW"/>
</dbReference>
<dbReference type="Pfam" id="PF00400">
    <property type="entry name" value="WD40"/>
    <property type="match status" value="2"/>
</dbReference>
<dbReference type="InterPro" id="IPR015943">
    <property type="entry name" value="WD40/YVTN_repeat-like_dom_sf"/>
</dbReference>
<keyword evidence="3" id="KW-0808">Transferase</keyword>
<dbReference type="Proteomes" id="UP001295684">
    <property type="component" value="Unassembled WGS sequence"/>
</dbReference>
<evidence type="ECO:0000259" key="10">
    <source>
        <dbReference type="PROSITE" id="PS50011"/>
    </source>
</evidence>
<evidence type="ECO:0000313" key="12">
    <source>
        <dbReference type="Proteomes" id="UP001295684"/>
    </source>
</evidence>
<evidence type="ECO:0000256" key="1">
    <source>
        <dbReference type="ARBA" id="ARBA00012513"/>
    </source>
</evidence>
<dbReference type="PROSITE" id="PS50011">
    <property type="entry name" value="PROTEIN_KINASE_DOM"/>
    <property type="match status" value="1"/>
</dbReference>
<keyword evidence="12" id="KW-1185">Reference proteome</keyword>
<reference evidence="11" key="1">
    <citation type="submission" date="2023-07" db="EMBL/GenBank/DDBJ databases">
        <authorList>
            <consortium name="AG Swart"/>
            <person name="Singh M."/>
            <person name="Singh A."/>
            <person name="Seah K."/>
            <person name="Emmerich C."/>
        </authorList>
    </citation>
    <scope>NUCLEOTIDE SEQUENCE</scope>
    <source>
        <strain evidence="11">DP1</strain>
    </source>
</reference>
<comment type="catalytic activity">
    <reaction evidence="8">
        <text>L-seryl-[protein] + ATP = O-phospho-L-seryl-[protein] + ADP + H(+)</text>
        <dbReference type="Rhea" id="RHEA:17989"/>
        <dbReference type="Rhea" id="RHEA-COMP:9863"/>
        <dbReference type="Rhea" id="RHEA-COMP:11604"/>
        <dbReference type="ChEBI" id="CHEBI:15378"/>
        <dbReference type="ChEBI" id="CHEBI:29999"/>
        <dbReference type="ChEBI" id="CHEBI:30616"/>
        <dbReference type="ChEBI" id="CHEBI:83421"/>
        <dbReference type="ChEBI" id="CHEBI:456216"/>
        <dbReference type="EC" id="2.7.11.1"/>
    </reaction>
</comment>
<comment type="catalytic activity">
    <reaction evidence="7">
        <text>L-threonyl-[protein] + ATP = O-phospho-L-threonyl-[protein] + ADP + H(+)</text>
        <dbReference type="Rhea" id="RHEA:46608"/>
        <dbReference type="Rhea" id="RHEA-COMP:11060"/>
        <dbReference type="Rhea" id="RHEA-COMP:11605"/>
        <dbReference type="ChEBI" id="CHEBI:15378"/>
        <dbReference type="ChEBI" id="CHEBI:30013"/>
        <dbReference type="ChEBI" id="CHEBI:30616"/>
        <dbReference type="ChEBI" id="CHEBI:61977"/>
        <dbReference type="ChEBI" id="CHEBI:456216"/>
        <dbReference type="EC" id="2.7.11.1"/>
    </reaction>
</comment>
<dbReference type="PANTHER" id="PTHR24361:SF433">
    <property type="entry name" value="PROTEIN KINASE DOMAIN-CONTAINING PROTEIN"/>
    <property type="match status" value="1"/>
</dbReference>
<evidence type="ECO:0000256" key="8">
    <source>
        <dbReference type="ARBA" id="ARBA00048679"/>
    </source>
</evidence>
<protein>
    <recommendedName>
        <fullName evidence="1">non-specific serine/threonine protein kinase</fullName>
        <ecNumber evidence="1">2.7.11.1</ecNumber>
    </recommendedName>
</protein>
<keyword evidence="6" id="KW-0067">ATP-binding</keyword>